<proteinExistence type="predicted"/>
<keyword evidence="2" id="KW-1185">Reference proteome</keyword>
<evidence type="ECO:0000313" key="1">
    <source>
        <dbReference type="EMBL" id="GJT79553.1"/>
    </source>
</evidence>
<dbReference type="Proteomes" id="UP001151760">
    <property type="component" value="Unassembled WGS sequence"/>
</dbReference>
<dbReference type="PANTHER" id="PTHR23227:SF67">
    <property type="entry name" value="CRANIOFACIAL DEVELOPMENT PROTEIN 2-LIKE"/>
    <property type="match status" value="1"/>
</dbReference>
<sequence>MTWNLRIKALVSDGHMRIKVDSWNIGSLTRKLLELVDVLKRYKADISCFKRLNGRGLVRGKETTTSFGCDLNGHVRAAANGYSKVHEGFGYGVRNEEGHMILEFAIAYNFMVSNSYFMKRDAI</sequence>
<evidence type="ECO:0000313" key="2">
    <source>
        <dbReference type="Proteomes" id="UP001151760"/>
    </source>
</evidence>
<dbReference type="InterPro" id="IPR036691">
    <property type="entry name" value="Endo/exonu/phosph_ase_sf"/>
</dbReference>
<name>A0ABQ5GXN6_9ASTR</name>
<reference evidence="1" key="2">
    <citation type="submission" date="2022-01" db="EMBL/GenBank/DDBJ databases">
        <authorList>
            <person name="Yamashiro T."/>
            <person name="Shiraishi A."/>
            <person name="Satake H."/>
            <person name="Nakayama K."/>
        </authorList>
    </citation>
    <scope>NUCLEOTIDE SEQUENCE</scope>
</reference>
<gene>
    <name evidence="1" type="ORF">Tco_1053895</name>
</gene>
<organism evidence="1 2">
    <name type="scientific">Tanacetum coccineum</name>
    <dbReference type="NCBI Taxonomy" id="301880"/>
    <lineage>
        <taxon>Eukaryota</taxon>
        <taxon>Viridiplantae</taxon>
        <taxon>Streptophyta</taxon>
        <taxon>Embryophyta</taxon>
        <taxon>Tracheophyta</taxon>
        <taxon>Spermatophyta</taxon>
        <taxon>Magnoliopsida</taxon>
        <taxon>eudicotyledons</taxon>
        <taxon>Gunneridae</taxon>
        <taxon>Pentapetalae</taxon>
        <taxon>asterids</taxon>
        <taxon>campanulids</taxon>
        <taxon>Asterales</taxon>
        <taxon>Asteraceae</taxon>
        <taxon>Asteroideae</taxon>
        <taxon>Anthemideae</taxon>
        <taxon>Anthemidinae</taxon>
        <taxon>Tanacetum</taxon>
    </lineage>
</organism>
<dbReference type="PANTHER" id="PTHR23227">
    <property type="entry name" value="BUCENTAUR RELATED"/>
    <property type="match status" value="1"/>
</dbReference>
<protein>
    <submittedName>
        <fullName evidence="1">Craniofacial development protein 2-like protein</fullName>
    </submittedName>
</protein>
<dbReference type="SUPFAM" id="SSF56219">
    <property type="entry name" value="DNase I-like"/>
    <property type="match status" value="1"/>
</dbReference>
<comment type="caution">
    <text evidence="1">The sequence shown here is derived from an EMBL/GenBank/DDBJ whole genome shotgun (WGS) entry which is preliminary data.</text>
</comment>
<dbReference type="EMBL" id="BQNB010018909">
    <property type="protein sequence ID" value="GJT79553.1"/>
    <property type="molecule type" value="Genomic_DNA"/>
</dbReference>
<dbReference type="InterPro" id="IPR027124">
    <property type="entry name" value="Swc5/CFDP1/2"/>
</dbReference>
<reference evidence="1" key="1">
    <citation type="journal article" date="2022" name="Int. J. Mol. Sci.">
        <title>Draft Genome of Tanacetum Coccineum: Genomic Comparison of Closely Related Tanacetum-Family Plants.</title>
        <authorList>
            <person name="Yamashiro T."/>
            <person name="Shiraishi A."/>
            <person name="Nakayama K."/>
            <person name="Satake H."/>
        </authorList>
    </citation>
    <scope>NUCLEOTIDE SEQUENCE</scope>
</reference>
<accession>A0ABQ5GXN6</accession>